<name>A0ABT4AAH7_9BACT</name>
<protein>
    <submittedName>
        <fullName evidence="1">Type VI secretion system baseplate subunit TssG</fullName>
    </submittedName>
</protein>
<sequence>MGATTTELSPTEERIAARAREFELGPLLRLLEAEGYPPGHILFESNPEPVSPAAFVEAVTFHRSPLRRVVVTLNLGLLGANALLPSYFLEVAEQCPQPDSFFDFIRFFDHRLLEGFARALYPEHDSALVGDWERTKGFYFRMLGVGSVTTLQWFFQLYFPELRVWVSRSPFRDITRGHEVRTGTSPLDGTAVLGDSYTSESAGFQVELHAEEEADARGRGWPEVVEHRLYEILLPLLAPARVRLEVGLTVAAHAVWARLAQRGYLGYERLHGGTLLGHRVVIFLGNTAEPPRPRAAPSPGGRRDAA</sequence>
<keyword evidence="2" id="KW-1185">Reference proteome</keyword>
<dbReference type="Proteomes" id="UP001207654">
    <property type="component" value="Unassembled WGS sequence"/>
</dbReference>
<organism evidence="1 2">
    <name type="scientific">Archangium lansingense</name>
    <dbReference type="NCBI Taxonomy" id="2995310"/>
    <lineage>
        <taxon>Bacteria</taxon>
        <taxon>Pseudomonadati</taxon>
        <taxon>Myxococcota</taxon>
        <taxon>Myxococcia</taxon>
        <taxon>Myxococcales</taxon>
        <taxon>Cystobacterineae</taxon>
        <taxon>Archangiaceae</taxon>
        <taxon>Archangium</taxon>
    </lineage>
</organism>
<dbReference type="InterPro" id="IPR010732">
    <property type="entry name" value="T6SS_TssG-like"/>
</dbReference>
<dbReference type="Pfam" id="PF06996">
    <property type="entry name" value="T6SS_TssG"/>
    <property type="match status" value="1"/>
</dbReference>
<evidence type="ECO:0000313" key="2">
    <source>
        <dbReference type="Proteomes" id="UP001207654"/>
    </source>
</evidence>
<accession>A0ABT4AAH7</accession>
<comment type="caution">
    <text evidence="1">The sequence shown here is derived from an EMBL/GenBank/DDBJ whole genome shotgun (WGS) entry which is preliminary data.</text>
</comment>
<evidence type="ECO:0000313" key="1">
    <source>
        <dbReference type="EMBL" id="MCY1078678.1"/>
    </source>
</evidence>
<dbReference type="EMBL" id="JAPNKA010000001">
    <property type="protein sequence ID" value="MCY1078678.1"/>
    <property type="molecule type" value="Genomic_DNA"/>
</dbReference>
<gene>
    <name evidence="1" type="ORF">OV287_29840</name>
</gene>
<dbReference type="RefSeq" id="WP_267537443.1">
    <property type="nucleotide sequence ID" value="NZ_JAPNKA010000001.1"/>
</dbReference>
<proteinExistence type="predicted"/>
<reference evidence="1 2" key="1">
    <citation type="submission" date="2022-11" db="EMBL/GenBank/DDBJ databases">
        <title>Minimal conservation of predation-associated metabolite biosynthetic gene clusters underscores biosynthetic potential of Myxococcota including descriptions for ten novel species: Archangium lansinium sp. nov., Myxococcus landrumus sp. nov., Nannocystis bai.</title>
        <authorList>
            <person name="Ahearne A."/>
            <person name="Stevens C."/>
            <person name="Phillips K."/>
        </authorList>
    </citation>
    <scope>NUCLEOTIDE SEQUENCE [LARGE SCALE GENOMIC DNA]</scope>
    <source>
        <strain evidence="1 2">MIWBW</strain>
    </source>
</reference>